<dbReference type="Proteomes" id="UP000184267">
    <property type="component" value="Unassembled WGS sequence"/>
</dbReference>
<gene>
    <name evidence="1" type="ORF">TRAPUB_12047</name>
</gene>
<evidence type="ECO:0000313" key="2">
    <source>
        <dbReference type="Proteomes" id="UP000184267"/>
    </source>
</evidence>
<reference evidence="1 2" key="1">
    <citation type="submission" date="2016-10" db="EMBL/GenBank/DDBJ databases">
        <title>Genome sequence of the basidiomycete white-rot fungus Trametes pubescens.</title>
        <authorList>
            <person name="Makela M.R."/>
            <person name="Granchi Z."/>
            <person name="Peng M."/>
            <person name="De Vries R.P."/>
            <person name="Grigoriev I."/>
            <person name="Riley R."/>
            <person name="Hilden K."/>
        </authorList>
    </citation>
    <scope>NUCLEOTIDE SEQUENCE [LARGE SCALE GENOMIC DNA]</scope>
    <source>
        <strain evidence="1 2">FBCC735</strain>
    </source>
</reference>
<evidence type="ECO:0000313" key="1">
    <source>
        <dbReference type="EMBL" id="OJT11436.1"/>
    </source>
</evidence>
<comment type="caution">
    <text evidence="1">The sequence shown here is derived from an EMBL/GenBank/DDBJ whole genome shotgun (WGS) entry which is preliminary data.</text>
</comment>
<accession>A0A1M2VV84</accession>
<keyword evidence="2" id="KW-1185">Reference proteome</keyword>
<organism evidence="1 2">
    <name type="scientific">Trametes pubescens</name>
    <name type="common">White-rot fungus</name>
    <dbReference type="NCBI Taxonomy" id="154538"/>
    <lineage>
        <taxon>Eukaryota</taxon>
        <taxon>Fungi</taxon>
        <taxon>Dikarya</taxon>
        <taxon>Basidiomycota</taxon>
        <taxon>Agaricomycotina</taxon>
        <taxon>Agaricomycetes</taxon>
        <taxon>Polyporales</taxon>
        <taxon>Polyporaceae</taxon>
        <taxon>Trametes</taxon>
    </lineage>
</organism>
<proteinExistence type="predicted"/>
<name>A0A1M2VV84_TRAPU</name>
<dbReference type="AlphaFoldDB" id="A0A1M2VV84"/>
<sequence length="105" mass="12550">MASLAYLLLSVRLMDHPPWFHEIQSQDLSEDREAIIATRARVIGELRAQKTVEDHLLDFVSYATSLAPEEFIDYHRWMRHFEEAIRWEPVSDDDLVLRRRVYPLR</sequence>
<dbReference type="EMBL" id="MNAD01000636">
    <property type="protein sequence ID" value="OJT11436.1"/>
    <property type="molecule type" value="Genomic_DNA"/>
</dbReference>
<protein>
    <submittedName>
        <fullName evidence="1">Uncharacterized protein</fullName>
    </submittedName>
</protein>